<feature type="domain" description="LysR substrate-binding" evidence="3">
    <location>
        <begin position="62"/>
        <end position="187"/>
    </location>
</feature>
<evidence type="ECO:0000313" key="5">
    <source>
        <dbReference type="Proteomes" id="UP000023435"/>
    </source>
</evidence>
<feature type="region of interest" description="Disordered" evidence="2">
    <location>
        <begin position="31"/>
        <end position="79"/>
    </location>
</feature>
<dbReference type="InterPro" id="IPR005119">
    <property type="entry name" value="LysR_subst-bd"/>
</dbReference>
<dbReference type="GO" id="GO:0006351">
    <property type="term" value="P:DNA-templated transcription"/>
    <property type="evidence" value="ECO:0007669"/>
    <property type="project" value="TreeGrafter"/>
</dbReference>
<protein>
    <submittedName>
        <fullName evidence="4">Transcriptional regulator, LysR family</fullName>
    </submittedName>
</protein>
<comment type="similarity">
    <text evidence="1">Belongs to the LysR transcriptional regulatory family.</text>
</comment>
<proteinExistence type="inferred from homology"/>
<gene>
    <name evidence="4" type="ORF">AZ78_2196</name>
</gene>
<dbReference type="GO" id="GO:0043565">
    <property type="term" value="F:sequence-specific DNA binding"/>
    <property type="evidence" value="ECO:0007669"/>
    <property type="project" value="TreeGrafter"/>
</dbReference>
<organism evidence="4 5">
    <name type="scientific">Lysobacter capsici AZ78</name>
    <dbReference type="NCBI Taxonomy" id="1444315"/>
    <lineage>
        <taxon>Bacteria</taxon>
        <taxon>Pseudomonadati</taxon>
        <taxon>Pseudomonadota</taxon>
        <taxon>Gammaproteobacteria</taxon>
        <taxon>Lysobacterales</taxon>
        <taxon>Lysobacteraceae</taxon>
        <taxon>Lysobacter</taxon>
    </lineage>
</organism>
<dbReference type="AlphaFoldDB" id="A0A108U8S4"/>
<name>A0A108U8S4_9GAMM</name>
<keyword evidence="5" id="KW-1185">Reference proteome</keyword>
<dbReference type="InterPro" id="IPR058163">
    <property type="entry name" value="LysR-type_TF_proteobact-type"/>
</dbReference>
<evidence type="ECO:0000256" key="2">
    <source>
        <dbReference type="SAM" id="MobiDB-lite"/>
    </source>
</evidence>
<evidence type="ECO:0000259" key="3">
    <source>
        <dbReference type="Pfam" id="PF03466"/>
    </source>
</evidence>
<dbReference type="GO" id="GO:0003700">
    <property type="term" value="F:DNA-binding transcription factor activity"/>
    <property type="evidence" value="ECO:0007669"/>
    <property type="project" value="TreeGrafter"/>
</dbReference>
<dbReference type="PANTHER" id="PTHR30537:SF1">
    <property type="entry name" value="HTH-TYPE TRANSCRIPTIONAL REGULATOR PGRR"/>
    <property type="match status" value="1"/>
</dbReference>
<evidence type="ECO:0000313" key="4">
    <source>
        <dbReference type="EMBL" id="KWS04646.1"/>
    </source>
</evidence>
<comment type="caution">
    <text evidence="4">The sequence shown here is derived from an EMBL/GenBank/DDBJ whole genome shotgun (WGS) entry which is preliminary data.</text>
</comment>
<accession>A0A108U8S4</accession>
<dbReference type="Gene3D" id="3.40.190.10">
    <property type="entry name" value="Periplasmic binding protein-like II"/>
    <property type="match status" value="2"/>
</dbReference>
<dbReference type="EMBL" id="JAJA02000001">
    <property type="protein sequence ID" value="KWS04646.1"/>
    <property type="molecule type" value="Genomic_DNA"/>
</dbReference>
<dbReference type="PANTHER" id="PTHR30537">
    <property type="entry name" value="HTH-TYPE TRANSCRIPTIONAL REGULATOR"/>
    <property type="match status" value="1"/>
</dbReference>
<reference evidence="4 5" key="1">
    <citation type="journal article" date="2014" name="Genome Announc.">
        <title>Draft Genome Sequence of Lysobacter capsici AZ78, a Bacterium Antagonistic to Plant-Pathogenic Oomycetes.</title>
        <authorList>
            <person name="Puopolo G."/>
            <person name="Sonego P."/>
            <person name="Engelen K."/>
            <person name="Pertot I."/>
        </authorList>
    </citation>
    <scope>NUCLEOTIDE SEQUENCE [LARGE SCALE GENOMIC DNA]</scope>
    <source>
        <strain evidence="4 5">AZ78</strain>
    </source>
</reference>
<evidence type="ECO:0000256" key="1">
    <source>
        <dbReference type="ARBA" id="ARBA00009437"/>
    </source>
</evidence>
<dbReference type="Pfam" id="PF03466">
    <property type="entry name" value="LysR_substrate"/>
    <property type="match status" value="1"/>
</dbReference>
<sequence length="196" mass="21498">MAGIQGFTATSARGLTPSVSRCLPHTSAPRHLADTIQPTPQRPLAAPHAAPTSTYPRTGIFAPGTSHHGRPANPRALREHRGINLRRPTDGSLYHWEFERGADKLEAAVDGPLIVTEPEVAVRAAPDGVGIAYLLDFRLREHLAAGRLLQLMPEWTPALRGFYLYYPSRRQLPGPLRVFVDFLREQARSSARASTG</sequence>
<dbReference type="SUPFAM" id="SSF53850">
    <property type="entry name" value="Periplasmic binding protein-like II"/>
    <property type="match status" value="1"/>
</dbReference>
<dbReference type="Proteomes" id="UP000023435">
    <property type="component" value="Unassembled WGS sequence"/>
</dbReference>